<sequence length="183" mass="19686">MTASATADYLGFTQPRKSGHGMLHTFASPAPHLGNIAPIAMTPAQHFSLTAGGEQQTEMTQFSFLQDHFMPVHAAAASGSAVDYNLNFSMSSGLVGVNSRGTLQSNSQPHLSGHGHHHQHHHQQQQQLQRLSATLDAPHIPFLFSPAVTVASPTTAESHFAAAAAFQLWDGFRHSDMKEKGKN</sequence>
<dbReference type="Proteomes" id="UP001732700">
    <property type="component" value="Chromosome 2A"/>
</dbReference>
<organism evidence="1 2">
    <name type="scientific">Avena sativa</name>
    <name type="common">Oat</name>
    <dbReference type="NCBI Taxonomy" id="4498"/>
    <lineage>
        <taxon>Eukaryota</taxon>
        <taxon>Viridiplantae</taxon>
        <taxon>Streptophyta</taxon>
        <taxon>Embryophyta</taxon>
        <taxon>Tracheophyta</taxon>
        <taxon>Spermatophyta</taxon>
        <taxon>Magnoliopsida</taxon>
        <taxon>Liliopsida</taxon>
        <taxon>Poales</taxon>
        <taxon>Poaceae</taxon>
        <taxon>BOP clade</taxon>
        <taxon>Pooideae</taxon>
        <taxon>Poodae</taxon>
        <taxon>Poeae</taxon>
        <taxon>Poeae Chloroplast Group 1 (Aveneae type)</taxon>
        <taxon>Aveninae</taxon>
        <taxon>Avena</taxon>
    </lineage>
</organism>
<evidence type="ECO:0000313" key="1">
    <source>
        <dbReference type="EnsemblPlants" id="AVESA.00010b.r2.2AG0211860.1.CDS.1"/>
    </source>
</evidence>
<dbReference type="EnsemblPlants" id="AVESA.00010b.r2.2AG0211860.1">
    <property type="protein sequence ID" value="AVESA.00010b.r2.2AG0211860.1.CDS.1"/>
    <property type="gene ID" value="AVESA.00010b.r2.2AG0211860"/>
</dbReference>
<evidence type="ECO:0000313" key="2">
    <source>
        <dbReference type="Proteomes" id="UP001732700"/>
    </source>
</evidence>
<protein>
    <submittedName>
        <fullName evidence="1">Uncharacterized protein</fullName>
    </submittedName>
</protein>
<reference evidence="1" key="2">
    <citation type="submission" date="2025-09" db="UniProtKB">
        <authorList>
            <consortium name="EnsemblPlants"/>
        </authorList>
    </citation>
    <scope>IDENTIFICATION</scope>
</reference>
<accession>A0ACD5U8U1</accession>
<proteinExistence type="predicted"/>
<keyword evidence="2" id="KW-1185">Reference proteome</keyword>
<reference evidence="1" key="1">
    <citation type="submission" date="2021-05" db="EMBL/GenBank/DDBJ databases">
        <authorList>
            <person name="Scholz U."/>
            <person name="Mascher M."/>
            <person name="Fiebig A."/>
        </authorList>
    </citation>
    <scope>NUCLEOTIDE SEQUENCE [LARGE SCALE GENOMIC DNA]</scope>
</reference>
<name>A0ACD5U8U1_AVESA</name>